<evidence type="ECO:0000259" key="1">
    <source>
        <dbReference type="PROSITE" id="PS50878"/>
    </source>
</evidence>
<keyword evidence="2" id="KW-0808">Transferase</keyword>
<keyword evidence="3" id="KW-1185">Reference proteome</keyword>
<comment type="caution">
    <text evidence="2">The sequence shown here is derived from an EMBL/GenBank/DDBJ whole genome shotgun (WGS) entry which is preliminary data.</text>
</comment>
<reference evidence="2 3" key="1">
    <citation type="journal article" date="2021" name="Elife">
        <title>Chloroplast acquisition without the gene transfer in kleptoplastic sea slugs, Plakobranchus ocellatus.</title>
        <authorList>
            <person name="Maeda T."/>
            <person name="Takahashi S."/>
            <person name="Yoshida T."/>
            <person name="Shimamura S."/>
            <person name="Takaki Y."/>
            <person name="Nagai Y."/>
            <person name="Toyoda A."/>
            <person name="Suzuki Y."/>
            <person name="Arimoto A."/>
            <person name="Ishii H."/>
            <person name="Satoh N."/>
            <person name="Nishiyama T."/>
            <person name="Hasebe M."/>
            <person name="Maruyama T."/>
            <person name="Minagawa J."/>
            <person name="Obokata J."/>
            <person name="Shigenobu S."/>
        </authorList>
    </citation>
    <scope>NUCLEOTIDE SEQUENCE [LARGE SCALE GENOMIC DNA]</scope>
</reference>
<dbReference type="CDD" id="cd01650">
    <property type="entry name" value="RT_nLTR_like"/>
    <property type="match status" value="1"/>
</dbReference>
<accession>A0AAV4HHQ6</accession>
<dbReference type="InterPro" id="IPR043502">
    <property type="entry name" value="DNA/RNA_pol_sf"/>
</dbReference>
<sequence length="338" mass="38300">IKEEDKNVCDQPLVEAEINTALKSLKNNSSPGIDGIPTEFYKFFWSKLKTYLMESYLLSFETGHLTLSQKRGMIILLHKGKELSREDLGNWRPISLTNTDYKILAKALALRLNKVVGDIISTDQSGFIKGRNISSTLREIADILEHKNDKGADSIILSLDCKKAFDTVSVKFILETFKHFGFGENFRRWVSTLFKERTALVQNGGSLSREFQINRGVGQGCQIAPLIFLLAAELLAQSIRQNNNIHGIKLPMSDQLVKVKQFADDTTLFLRDIIDFREALFSDLQLNQNKCQAQVMGQNRTFGTEISGIKCVDIAKILSVYFSTKKPPQEVEENWTKR</sequence>
<feature type="domain" description="Reverse transcriptase" evidence="1">
    <location>
        <begin position="58"/>
        <end position="306"/>
    </location>
</feature>
<keyword evidence="2" id="KW-0548">Nucleotidyltransferase</keyword>
<dbReference type="GO" id="GO:0003964">
    <property type="term" value="F:RNA-directed DNA polymerase activity"/>
    <property type="evidence" value="ECO:0007669"/>
    <property type="project" value="UniProtKB-KW"/>
</dbReference>
<evidence type="ECO:0000313" key="2">
    <source>
        <dbReference type="EMBL" id="GFR96603.1"/>
    </source>
</evidence>
<name>A0AAV4HHQ6_9GAST</name>
<evidence type="ECO:0000313" key="3">
    <source>
        <dbReference type="Proteomes" id="UP000762676"/>
    </source>
</evidence>
<protein>
    <submittedName>
        <fullName evidence="2">Reverse transcriptase</fullName>
    </submittedName>
</protein>
<dbReference type="InterPro" id="IPR000477">
    <property type="entry name" value="RT_dom"/>
</dbReference>
<dbReference type="AlphaFoldDB" id="A0AAV4HHQ6"/>
<gene>
    <name evidence="2" type="ORF">ElyMa_006302000</name>
</gene>
<dbReference type="PANTHER" id="PTHR31635">
    <property type="entry name" value="REVERSE TRANSCRIPTASE DOMAIN-CONTAINING PROTEIN-RELATED"/>
    <property type="match status" value="1"/>
</dbReference>
<dbReference type="SUPFAM" id="SSF56672">
    <property type="entry name" value="DNA/RNA polymerases"/>
    <property type="match status" value="1"/>
</dbReference>
<organism evidence="2 3">
    <name type="scientific">Elysia marginata</name>
    <dbReference type="NCBI Taxonomy" id="1093978"/>
    <lineage>
        <taxon>Eukaryota</taxon>
        <taxon>Metazoa</taxon>
        <taxon>Spiralia</taxon>
        <taxon>Lophotrochozoa</taxon>
        <taxon>Mollusca</taxon>
        <taxon>Gastropoda</taxon>
        <taxon>Heterobranchia</taxon>
        <taxon>Euthyneura</taxon>
        <taxon>Panpulmonata</taxon>
        <taxon>Sacoglossa</taxon>
        <taxon>Placobranchoidea</taxon>
        <taxon>Plakobranchidae</taxon>
        <taxon>Elysia</taxon>
    </lineage>
</organism>
<feature type="non-terminal residue" evidence="2">
    <location>
        <position position="1"/>
    </location>
</feature>
<dbReference type="EMBL" id="BMAT01012669">
    <property type="protein sequence ID" value="GFR96603.1"/>
    <property type="molecule type" value="Genomic_DNA"/>
</dbReference>
<dbReference type="PANTHER" id="PTHR31635:SF196">
    <property type="entry name" value="REVERSE TRANSCRIPTASE DOMAIN-CONTAINING PROTEIN-RELATED"/>
    <property type="match status" value="1"/>
</dbReference>
<dbReference type="Proteomes" id="UP000762676">
    <property type="component" value="Unassembled WGS sequence"/>
</dbReference>
<proteinExistence type="predicted"/>
<dbReference type="Pfam" id="PF00078">
    <property type="entry name" value="RVT_1"/>
    <property type="match status" value="1"/>
</dbReference>
<dbReference type="PROSITE" id="PS50878">
    <property type="entry name" value="RT_POL"/>
    <property type="match status" value="1"/>
</dbReference>
<keyword evidence="2" id="KW-0695">RNA-directed DNA polymerase</keyword>